<dbReference type="Pfam" id="PF12697">
    <property type="entry name" value="Abhydrolase_6"/>
    <property type="match status" value="1"/>
</dbReference>
<dbReference type="InterPro" id="IPR019913">
    <property type="entry name" value="Pyrimidine_utilisation_RutD"/>
</dbReference>
<dbReference type="Proteomes" id="UP000050545">
    <property type="component" value="Unassembled WGS sequence"/>
</dbReference>
<keyword evidence="1 2" id="KW-0378">Hydrolase</keyword>
<dbReference type="Gene3D" id="3.40.50.1820">
    <property type="entry name" value="alpha/beta hydrolase"/>
    <property type="match status" value="1"/>
</dbReference>
<dbReference type="SUPFAM" id="SSF53474">
    <property type="entry name" value="alpha/beta-Hydrolases"/>
    <property type="match status" value="1"/>
</dbReference>
<evidence type="ECO:0000313" key="6">
    <source>
        <dbReference type="Proteomes" id="UP000050545"/>
    </source>
</evidence>
<dbReference type="InterPro" id="IPR029058">
    <property type="entry name" value="AB_hydrolase_fold"/>
</dbReference>
<comment type="similarity">
    <text evidence="2">Belongs to the AB hydrolase superfamily. Hydrolase RutD family.</text>
</comment>
<organism evidence="5 6">
    <name type="scientific">Pseudomonas amygdali pv. hibisci</name>
    <dbReference type="NCBI Taxonomy" id="251723"/>
    <lineage>
        <taxon>Bacteria</taxon>
        <taxon>Pseudomonadati</taxon>
        <taxon>Pseudomonadota</taxon>
        <taxon>Gammaproteobacteria</taxon>
        <taxon>Pseudomonadales</taxon>
        <taxon>Pseudomonadaceae</taxon>
        <taxon>Pseudomonas</taxon>
        <taxon>Pseudomonas amygdali</taxon>
    </lineage>
</organism>
<dbReference type="AlphaFoldDB" id="A0AB34U2Y8"/>
<dbReference type="EMBL" id="LJQN01000130">
    <property type="protein sequence ID" value="KPX52418.1"/>
    <property type="molecule type" value="Genomic_DNA"/>
</dbReference>
<reference evidence="5 6" key="1">
    <citation type="submission" date="2015-09" db="EMBL/GenBank/DDBJ databases">
        <title>Genome announcement of multiple Pseudomonas syringae strains.</title>
        <authorList>
            <person name="Thakur S."/>
            <person name="Wang P.W."/>
            <person name="Gong Y."/>
            <person name="Weir B.S."/>
            <person name="Guttman D.S."/>
        </authorList>
    </citation>
    <scope>NUCLEOTIDE SEQUENCE [LARGE SCALE GENOMIC DNA]</scope>
    <source>
        <strain evidence="5 6">ICMP9623</strain>
    </source>
</reference>
<dbReference type="InterPro" id="IPR050471">
    <property type="entry name" value="AB_hydrolase"/>
</dbReference>
<feature type="domain" description="AB hydrolase-1" evidence="4">
    <location>
        <begin position="77"/>
        <end position="306"/>
    </location>
</feature>
<dbReference type="HAMAP" id="MF_00832">
    <property type="entry name" value="RutD"/>
    <property type="match status" value="1"/>
</dbReference>
<dbReference type="GO" id="GO:0006212">
    <property type="term" value="P:uracil catabolic process"/>
    <property type="evidence" value="ECO:0007669"/>
    <property type="project" value="UniProtKB-UniRule"/>
</dbReference>
<evidence type="ECO:0000259" key="4">
    <source>
        <dbReference type="Pfam" id="PF12697"/>
    </source>
</evidence>
<proteinExistence type="inferred from homology"/>
<name>A0AB34U2Y8_PSEA0</name>
<evidence type="ECO:0000256" key="3">
    <source>
        <dbReference type="SAM" id="MobiDB-lite"/>
    </source>
</evidence>
<dbReference type="InterPro" id="IPR000073">
    <property type="entry name" value="AB_hydrolase_1"/>
</dbReference>
<dbReference type="GO" id="GO:0004806">
    <property type="term" value="F:triacylglycerol lipase activity"/>
    <property type="evidence" value="ECO:0007669"/>
    <property type="project" value="TreeGrafter"/>
</dbReference>
<protein>
    <recommendedName>
        <fullName evidence="2">Putative carbamate hydrolase RutD</fullName>
        <ecNumber evidence="2">3.5.1.-</ecNumber>
    </recommendedName>
    <alternativeName>
        <fullName evidence="2">Aminohydrolase</fullName>
    </alternativeName>
</protein>
<evidence type="ECO:0000256" key="1">
    <source>
        <dbReference type="ARBA" id="ARBA00022801"/>
    </source>
</evidence>
<dbReference type="PANTHER" id="PTHR43433:SF5">
    <property type="entry name" value="AB HYDROLASE-1 DOMAIN-CONTAINING PROTEIN"/>
    <property type="match status" value="1"/>
</dbReference>
<dbReference type="NCBIfam" id="TIGR03611">
    <property type="entry name" value="RutD"/>
    <property type="match status" value="1"/>
</dbReference>
<evidence type="ECO:0000313" key="5">
    <source>
        <dbReference type="EMBL" id="KPX52418.1"/>
    </source>
</evidence>
<comment type="caution">
    <text evidence="5">The sequence shown here is derived from an EMBL/GenBank/DDBJ whole genome shotgun (WGS) entry which is preliminary data.</text>
</comment>
<sequence length="320" mass="35741">MGRLRQGQRGVRRILRGRETGPLLHPVRPGETRGPDRDRQHRPHWLSTDLKTDLKPTRRTCMFHEIHRCQHADAPLLVLSSGLGGSSRYWADDLAALTRDHDVLVYDHAGTGRSPADLPADYSIRHMAMELLTLLDSLGIQRCHFMGHALGGLVGLEIALLRPELLQSQVLINAWSSPNPHSARCFSVRKKLLLNSGPDAYVQAQALFLYPADWIAANGARLADDETHALAHFPDTDNLLRRIHALQTFDVEASLARIQTPTLLIANRDDMLVPWQQSQHLAEALPNARLVLLEYGGHASNITDPVPFQRALLDFLNAQT</sequence>
<gene>
    <name evidence="2" type="primary">rutD</name>
    <name evidence="5" type="ORF">ALO67_05146</name>
</gene>
<dbReference type="GO" id="GO:0016811">
    <property type="term" value="F:hydrolase activity, acting on carbon-nitrogen (but not peptide) bonds, in linear amides"/>
    <property type="evidence" value="ECO:0007669"/>
    <property type="project" value="InterPro"/>
</dbReference>
<dbReference type="GO" id="GO:0019740">
    <property type="term" value="P:nitrogen utilization"/>
    <property type="evidence" value="ECO:0007669"/>
    <property type="project" value="UniProtKB-UniRule"/>
</dbReference>
<dbReference type="EC" id="3.5.1.-" evidence="2"/>
<dbReference type="GO" id="GO:0046503">
    <property type="term" value="P:glycerolipid catabolic process"/>
    <property type="evidence" value="ECO:0007669"/>
    <property type="project" value="TreeGrafter"/>
</dbReference>
<comment type="function">
    <text evidence="2">Involved in pyrimidine catabolism. May facilitate the hydrolysis of carbamate, a reaction that can also occur spontaneously.</text>
</comment>
<dbReference type="PRINTS" id="PR00111">
    <property type="entry name" value="ABHYDROLASE"/>
</dbReference>
<feature type="region of interest" description="Disordered" evidence="3">
    <location>
        <begin position="1"/>
        <end position="49"/>
    </location>
</feature>
<accession>A0AB34U2Y8</accession>
<feature type="compositionally biased region" description="Basic and acidic residues" evidence="3">
    <location>
        <begin position="28"/>
        <end position="39"/>
    </location>
</feature>
<comment type="catalytic activity">
    <reaction evidence="2">
        <text>carbamate + 2 H(+) = NH4(+) + CO2</text>
        <dbReference type="Rhea" id="RHEA:15649"/>
        <dbReference type="ChEBI" id="CHEBI:13941"/>
        <dbReference type="ChEBI" id="CHEBI:15378"/>
        <dbReference type="ChEBI" id="CHEBI:16526"/>
        <dbReference type="ChEBI" id="CHEBI:28938"/>
    </reaction>
</comment>
<dbReference type="PANTHER" id="PTHR43433">
    <property type="entry name" value="HYDROLASE, ALPHA/BETA FOLD FAMILY PROTEIN"/>
    <property type="match status" value="1"/>
</dbReference>
<evidence type="ECO:0000256" key="2">
    <source>
        <dbReference type="HAMAP-Rule" id="MF_00832"/>
    </source>
</evidence>